<name>A0A7J6TCW2_PEROL</name>
<reference evidence="1 2" key="1">
    <citation type="submission" date="2020-04" db="EMBL/GenBank/DDBJ databases">
        <title>Perkinsus olseni comparative genomics.</title>
        <authorList>
            <person name="Bogema D.R."/>
        </authorList>
    </citation>
    <scope>NUCLEOTIDE SEQUENCE [LARGE SCALE GENOMIC DNA]</scope>
    <source>
        <strain evidence="1">ATCC PRA-205</strain>
    </source>
</reference>
<proteinExistence type="predicted"/>
<protein>
    <submittedName>
        <fullName evidence="1">Uncharacterized protein</fullName>
    </submittedName>
</protein>
<comment type="caution">
    <text evidence="1">The sequence shown here is derived from an EMBL/GenBank/DDBJ whole genome shotgun (WGS) entry which is preliminary data.</text>
</comment>
<dbReference type="Proteomes" id="UP000574390">
    <property type="component" value="Unassembled WGS sequence"/>
</dbReference>
<evidence type="ECO:0000313" key="1">
    <source>
        <dbReference type="EMBL" id="KAF4743114.1"/>
    </source>
</evidence>
<evidence type="ECO:0000313" key="2">
    <source>
        <dbReference type="Proteomes" id="UP000574390"/>
    </source>
</evidence>
<gene>
    <name evidence="1" type="ORF">FOZ62_027658</name>
</gene>
<sequence length="225" mass="25182">TAVAFLSNLPLVNAALGTIDPHDGYPRLSNMTHYESEYGRAQCFYGDYHEEPGSSFHLRITKNGIRTGMVHCPGTHRWTAFHVDYSGSRTLYSYTPNTHQPERLPYFFRHRTPPDNTGLDPLRDGRWVDGSNMSSLVAVAKRIRSHGGGPLVFVNDVMAEGDEDMLEASEILEAICHAAVEALRGAYPVYEDLCAEYYDTAEGAVRAVGEDDWEVEEGKKVYHPK</sequence>
<accession>A0A7J6TCW2</accession>
<dbReference type="EMBL" id="JABANM010008142">
    <property type="protein sequence ID" value="KAF4743114.1"/>
    <property type="molecule type" value="Genomic_DNA"/>
</dbReference>
<feature type="non-terminal residue" evidence="1">
    <location>
        <position position="225"/>
    </location>
</feature>
<dbReference type="AlphaFoldDB" id="A0A7J6TCW2"/>
<organism evidence="1 2">
    <name type="scientific">Perkinsus olseni</name>
    <name type="common">Perkinsus atlanticus</name>
    <dbReference type="NCBI Taxonomy" id="32597"/>
    <lineage>
        <taxon>Eukaryota</taxon>
        <taxon>Sar</taxon>
        <taxon>Alveolata</taxon>
        <taxon>Perkinsozoa</taxon>
        <taxon>Perkinsea</taxon>
        <taxon>Perkinsida</taxon>
        <taxon>Perkinsidae</taxon>
        <taxon>Perkinsus</taxon>
    </lineage>
</organism>